<evidence type="ECO:0000313" key="2">
    <source>
        <dbReference type="EMBL" id="MDQ0165219.1"/>
    </source>
</evidence>
<keyword evidence="3" id="KW-1185">Reference proteome</keyword>
<feature type="transmembrane region" description="Helical" evidence="1">
    <location>
        <begin position="93"/>
        <end position="113"/>
    </location>
</feature>
<proteinExistence type="predicted"/>
<comment type="caution">
    <text evidence="2">The sequence shown here is derived from an EMBL/GenBank/DDBJ whole genome shotgun (WGS) entry which is preliminary data.</text>
</comment>
<keyword evidence="1" id="KW-0812">Transmembrane</keyword>
<reference evidence="2 3" key="1">
    <citation type="submission" date="2023-07" db="EMBL/GenBank/DDBJ databases">
        <title>Genomic Encyclopedia of Type Strains, Phase IV (KMG-IV): sequencing the most valuable type-strain genomes for metagenomic binning, comparative biology and taxonomic classification.</title>
        <authorList>
            <person name="Goeker M."/>
        </authorList>
    </citation>
    <scope>NUCLEOTIDE SEQUENCE [LARGE SCALE GENOMIC DNA]</scope>
    <source>
        <strain evidence="2 3">DSM 12751</strain>
    </source>
</reference>
<evidence type="ECO:0000256" key="1">
    <source>
        <dbReference type="SAM" id="Phobius"/>
    </source>
</evidence>
<feature type="transmembrane region" description="Helical" evidence="1">
    <location>
        <begin position="54"/>
        <end position="81"/>
    </location>
</feature>
<feature type="transmembrane region" description="Helical" evidence="1">
    <location>
        <begin position="21"/>
        <end position="42"/>
    </location>
</feature>
<sequence>MGFRKVKQYWKEDKRGSLTAYCFFMALLSFTPFFALIMYFGYSDGIIYQDQIPAFVRYIIFPLSFPLVIIFGVLAFTGLYAQIYNKKLSKHSLIVGIFIFLIMISTIIIPRMLS</sequence>
<keyword evidence="1" id="KW-0472">Membrane</keyword>
<protein>
    <submittedName>
        <fullName evidence="2">Uncharacterized protein</fullName>
    </submittedName>
</protein>
<keyword evidence="1" id="KW-1133">Transmembrane helix</keyword>
<gene>
    <name evidence="2" type="ORF">J2S11_001119</name>
</gene>
<dbReference type="Proteomes" id="UP001235840">
    <property type="component" value="Unassembled WGS sequence"/>
</dbReference>
<organism evidence="2 3">
    <name type="scientific">Caldalkalibacillus horti</name>
    <dbReference type="NCBI Taxonomy" id="77523"/>
    <lineage>
        <taxon>Bacteria</taxon>
        <taxon>Bacillati</taxon>
        <taxon>Bacillota</taxon>
        <taxon>Bacilli</taxon>
        <taxon>Bacillales</taxon>
        <taxon>Bacillaceae</taxon>
        <taxon>Caldalkalibacillus</taxon>
    </lineage>
</organism>
<dbReference type="RefSeq" id="WP_307392015.1">
    <property type="nucleotide sequence ID" value="NZ_BAAADK010000045.1"/>
</dbReference>
<evidence type="ECO:0000313" key="3">
    <source>
        <dbReference type="Proteomes" id="UP001235840"/>
    </source>
</evidence>
<dbReference type="EMBL" id="JAUSTY010000004">
    <property type="protein sequence ID" value="MDQ0165219.1"/>
    <property type="molecule type" value="Genomic_DNA"/>
</dbReference>
<name>A0ABT9VW47_9BACI</name>
<accession>A0ABT9VW47</accession>